<dbReference type="AlphaFoldDB" id="B6IU25"/>
<dbReference type="STRING" id="414684.RC1_2521"/>
<name>B6IU25_RHOCS</name>
<keyword evidence="1" id="KW-0472">Membrane</keyword>
<sequence length="67" mass="7101">MRGWNAVHGRPPSWSCVPLSAVPGITSRDRARRSASGSVFVFVFVSVFLLQVGGTPPAAARSDAGFR</sequence>
<evidence type="ECO:0000313" key="2">
    <source>
        <dbReference type="EMBL" id="ACI99902.1"/>
    </source>
</evidence>
<protein>
    <submittedName>
        <fullName evidence="2">Uncharacterized protein</fullName>
    </submittedName>
</protein>
<evidence type="ECO:0000256" key="1">
    <source>
        <dbReference type="SAM" id="Phobius"/>
    </source>
</evidence>
<dbReference type="KEGG" id="rce:RC1_2521"/>
<keyword evidence="1" id="KW-1133">Transmembrane helix</keyword>
<dbReference type="EMBL" id="CP000613">
    <property type="protein sequence ID" value="ACI99902.1"/>
    <property type="molecule type" value="Genomic_DNA"/>
</dbReference>
<keyword evidence="3" id="KW-1185">Reference proteome</keyword>
<dbReference type="HOGENOM" id="CLU_2809588_0_0_5"/>
<evidence type="ECO:0000313" key="3">
    <source>
        <dbReference type="Proteomes" id="UP000001591"/>
    </source>
</evidence>
<feature type="transmembrane region" description="Helical" evidence="1">
    <location>
        <begin position="35"/>
        <end position="53"/>
    </location>
</feature>
<gene>
    <name evidence="2" type="ordered locus">RC1_2521</name>
</gene>
<organism evidence="2 3">
    <name type="scientific">Rhodospirillum centenum (strain ATCC 51521 / SW)</name>
    <dbReference type="NCBI Taxonomy" id="414684"/>
    <lineage>
        <taxon>Bacteria</taxon>
        <taxon>Pseudomonadati</taxon>
        <taxon>Pseudomonadota</taxon>
        <taxon>Alphaproteobacteria</taxon>
        <taxon>Rhodospirillales</taxon>
        <taxon>Rhodospirillaceae</taxon>
        <taxon>Rhodospirillum</taxon>
    </lineage>
</organism>
<proteinExistence type="predicted"/>
<accession>B6IU25</accession>
<dbReference type="Proteomes" id="UP000001591">
    <property type="component" value="Chromosome"/>
</dbReference>
<reference evidence="2 3" key="1">
    <citation type="journal article" date="2010" name="BMC Genomics">
        <title>Metabolic flexibility revealed in the genome of the cyst-forming alpha-1 proteobacterium Rhodospirillum centenum.</title>
        <authorList>
            <person name="Lu Y.K."/>
            <person name="Marden J."/>
            <person name="Han M."/>
            <person name="Swingley W.D."/>
            <person name="Mastrian S.D."/>
            <person name="Chowdhury S.R."/>
            <person name="Hao J."/>
            <person name="Helmy T."/>
            <person name="Kim S."/>
            <person name="Kurdoglu A.A."/>
            <person name="Matthies H.J."/>
            <person name="Rollo D."/>
            <person name="Stothard P."/>
            <person name="Blankenship R.E."/>
            <person name="Bauer C.E."/>
            <person name="Touchman J.W."/>
        </authorList>
    </citation>
    <scope>NUCLEOTIDE SEQUENCE [LARGE SCALE GENOMIC DNA]</scope>
    <source>
        <strain evidence="3">ATCC 51521 / SW</strain>
    </source>
</reference>
<keyword evidence="1" id="KW-0812">Transmembrane</keyword>